<keyword evidence="1" id="KW-0175">Coiled coil</keyword>
<evidence type="ECO:0000256" key="1">
    <source>
        <dbReference type="SAM" id="Coils"/>
    </source>
</evidence>
<dbReference type="Proteomes" id="UP000054251">
    <property type="component" value="Unassembled WGS sequence"/>
</dbReference>
<accession>A0A0V1PTS8</accession>
<dbReference type="RefSeq" id="XP_015465493.1">
    <property type="nucleotide sequence ID" value="XM_015613679.1"/>
</dbReference>
<feature type="compositionally biased region" description="Basic and acidic residues" evidence="2">
    <location>
        <begin position="379"/>
        <end position="395"/>
    </location>
</feature>
<proteinExistence type="predicted"/>
<reference evidence="3 4" key="1">
    <citation type="submission" date="2015-11" db="EMBL/GenBank/DDBJ databases">
        <title>The genome of Debaryomyces fabryi.</title>
        <authorList>
            <person name="Tafer H."/>
            <person name="Lopandic K."/>
        </authorList>
    </citation>
    <scope>NUCLEOTIDE SEQUENCE [LARGE SCALE GENOMIC DNA]</scope>
    <source>
        <strain evidence="3 4">CBS 789</strain>
    </source>
</reference>
<sequence length="708" mass="78853">MTDSLPKVNTFESINLGSTIGRAKKSYDSMAINNRVPESVSATSDDDELDPEEFLSQNLPEALRKEGNIPSDNFEDLDKLGILNSTTILGDRDTNRYVDQINNSNTISPVTEIAPQIGIDSTSSLADSKALNSLQFLSQNPFDMAKSNSVYFPKLTSAKSGEKASLIKSLQETNKTLQNELHGSIKLQKKLLDNGEDTSRVRSSISRNFKRLSENFYSLNELYSQEVSYNESLHESFKRWDKRREKILNKISLIKSNKNKHGSKLEKLLGESDIIDNEILDLERKLTGLKSKKKLINAEIEDTSSVLESRTSKYVETFRNIERQGFEALNEFLNVNNMPSSELHNFVKYVPVDVTFLNNYQQSLKNDINEQSSENTPSRVKDAHKNESSNDKKGAESIGMQPFIAPELSNDKSDNSLANHGHGLTPFEEGFEKGSKVSYTVRNHLNNFIKSLVSNPSITNEVLPSARQIDDISNTINLKIDLASILELLDIKEESSQETLRYTSKQATLYHEYGNVWDMVVDLIKSQESKLLSQLSESSLSKDALDKNIISIMNSTIEKIKSLVSSLITHSFILNSNPSANALFKSIIHEVKAICSALAVASGDDGHLEKVNEFKALLSTAKLNPNNISSSQLQSKTNRRLSTLNSATLYKPIKTVPLTGTTSINYLSSGSSSLSSDMIKEESAGKFNIRGNDNQGIFNPNSKMVKEE</sequence>
<evidence type="ECO:0000313" key="3">
    <source>
        <dbReference type="EMBL" id="KRZ99390.1"/>
    </source>
</evidence>
<feature type="region of interest" description="Disordered" evidence="2">
    <location>
        <begin position="366"/>
        <end position="397"/>
    </location>
</feature>
<protein>
    <submittedName>
        <fullName evidence="3">Uncharacterized protein</fullName>
    </submittedName>
</protein>
<dbReference type="OrthoDB" id="3993941at2759"/>
<feature type="coiled-coil region" evidence="1">
    <location>
        <begin position="265"/>
        <end position="299"/>
    </location>
</feature>
<comment type="caution">
    <text evidence="3">The sequence shown here is derived from an EMBL/GenBank/DDBJ whole genome shotgun (WGS) entry which is preliminary data.</text>
</comment>
<name>A0A0V1PTS8_9ASCO</name>
<dbReference type="EMBL" id="LMYN01000147">
    <property type="protein sequence ID" value="KRZ99390.1"/>
    <property type="molecule type" value="Genomic_DNA"/>
</dbReference>
<evidence type="ECO:0000313" key="4">
    <source>
        <dbReference type="Proteomes" id="UP000054251"/>
    </source>
</evidence>
<keyword evidence="4" id="KW-1185">Reference proteome</keyword>
<feature type="compositionally biased region" description="Polar residues" evidence="2">
    <location>
        <begin position="366"/>
        <end position="378"/>
    </location>
</feature>
<dbReference type="AlphaFoldDB" id="A0A0V1PTS8"/>
<gene>
    <name evidence="3" type="ORF">AC631_04850</name>
</gene>
<dbReference type="GeneID" id="26841859"/>
<organism evidence="3 4">
    <name type="scientific">Debaryomyces fabryi</name>
    <dbReference type="NCBI Taxonomy" id="58627"/>
    <lineage>
        <taxon>Eukaryota</taxon>
        <taxon>Fungi</taxon>
        <taxon>Dikarya</taxon>
        <taxon>Ascomycota</taxon>
        <taxon>Saccharomycotina</taxon>
        <taxon>Pichiomycetes</taxon>
        <taxon>Debaryomycetaceae</taxon>
        <taxon>Debaryomyces</taxon>
    </lineage>
</organism>
<evidence type="ECO:0000256" key="2">
    <source>
        <dbReference type="SAM" id="MobiDB-lite"/>
    </source>
</evidence>